<dbReference type="SUPFAM" id="SSF56784">
    <property type="entry name" value="HAD-like"/>
    <property type="match status" value="1"/>
</dbReference>
<dbReference type="PIRSF" id="PIRSF021362">
    <property type="entry name" value="UCP021362_HAD"/>
    <property type="match status" value="1"/>
</dbReference>
<dbReference type="Gene3D" id="3.40.50.1000">
    <property type="entry name" value="HAD superfamily/HAD-like"/>
    <property type="match status" value="1"/>
</dbReference>
<evidence type="ECO:0000313" key="5">
    <source>
        <dbReference type="Proteomes" id="UP001230005"/>
    </source>
</evidence>
<keyword evidence="2 3" id="KW-0378">Hydrolase</keyword>
<evidence type="ECO:0000256" key="3">
    <source>
        <dbReference type="PIRNR" id="PIRNR021362"/>
    </source>
</evidence>
<dbReference type="EC" id="3.1.3.-" evidence="3"/>
<dbReference type="InterPro" id="IPR036412">
    <property type="entry name" value="HAD-like_sf"/>
</dbReference>
<dbReference type="PANTHER" id="PTHR35134:SF2">
    <property type="entry name" value="NUCLEOTIDASE YQFW-RELATED"/>
    <property type="match status" value="1"/>
</dbReference>
<organism evidence="4 5">
    <name type="scientific">Evansella vedderi</name>
    <dbReference type="NCBI Taxonomy" id="38282"/>
    <lineage>
        <taxon>Bacteria</taxon>
        <taxon>Bacillati</taxon>
        <taxon>Bacillota</taxon>
        <taxon>Bacilli</taxon>
        <taxon>Bacillales</taxon>
        <taxon>Bacillaceae</taxon>
        <taxon>Evansella</taxon>
    </lineage>
</organism>
<dbReference type="RefSeq" id="WP_307324275.1">
    <property type="nucleotide sequence ID" value="NZ_JAUSUG010000005.1"/>
</dbReference>
<dbReference type="InterPro" id="IPR052419">
    <property type="entry name" value="5_3-deoxyribonucleotidase-like"/>
</dbReference>
<dbReference type="InterPro" id="IPR009206">
    <property type="entry name" value="Nucleotidase_putative"/>
</dbReference>
<comment type="caution">
    <text evidence="4">The sequence shown here is derived from an EMBL/GenBank/DDBJ whole genome shotgun (WGS) entry which is preliminary data.</text>
</comment>
<evidence type="ECO:0000256" key="1">
    <source>
        <dbReference type="ARBA" id="ARBA00009589"/>
    </source>
</evidence>
<protein>
    <recommendedName>
        <fullName evidence="3">Nucleotidase</fullName>
        <ecNumber evidence="3">3.1.3.-</ecNumber>
    </recommendedName>
</protein>
<evidence type="ECO:0000256" key="2">
    <source>
        <dbReference type="ARBA" id="ARBA00022801"/>
    </source>
</evidence>
<reference evidence="4 5" key="1">
    <citation type="submission" date="2023-07" db="EMBL/GenBank/DDBJ databases">
        <title>Genomic Encyclopedia of Type Strains, Phase IV (KMG-IV): sequencing the most valuable type-strain genomes for metagenomic binning, comparative biology and taxonomic classification.</title>
        <authorList>
            <person name="Goeker M."/>
        </authorList>
    </citation>
    <scope>NUCLEOTIDE SEQUENCE [LARGE SCALE GENOMIC DNA]</scope>
    <source>
        <strain evidence="4 5">DSM 9768</strain>
    </source>
</reference>
<dbReference type="EMBL" id="JAUSUG010000005">
    <property type="protein sequence ID" value="MDQ0254389.1"/>
    <property type="molecule type" value="Genomic_DNA"/>
</dbReference>
<dbReference type="PANTHER" id="PTHR35134">
    <property type="entry name" value="NUCLEOTIDASE YQFW-RELATED"/>
    <property type="match status" value="1"/>
</dbReference>
<dbReference type="InterPro" id="IPR010708">
    <property type="entry name" value="5'(3')-deoxyribonucleotidase"/>
</dbReference>
<dbReference type="Pfam" id="PF06941">
    <property type="entry name" value="NT5C"/>
    <property type="match status" value="1"/>
</dbReference>
<accession>A0ABT9ZT63</accession>
<proteinExistence type="inferred from homology"/>
<dbReference type="InterPro" id="IPR023214">
    <property type="entry name" value="HAD_sf"/>
</dbReference>
<keyword evidence="5" id="KW-1185">Reference proteome</keyword>
<gene>
    <name evidence="4" type="ORF">J2S74_001764</name>
</gene>
<comment type="similarity">
    <text evidence="1 3">Belongs to the 5'(3')-deoxyribonucleotidase family.</text>
</comment>
<dbReference type="Proteomes" id="UP001230005">
    <property type="component" value="Unassembled WGS sequence"/>
</dbReference>
<evidence type="ECO:0000313" key="4">
    <source>
        <dbReference type="EMBL" id="MDQ0254389.1"/>
    </source>
</evidence>
<sequence>MKKQRFGIDIDGTITDPATFIPYINKHFNKSLTIDDITEYDLSSVLGISAENFWKWMKVHEPTIYKKAVLATGARQVLKEWKELHELFYISARAKVHHDITLEWFHQLAIPYDHLELLGKHDKLAAVKKHKLDIFFEDKHDNACDIAEECAIPVILMNTPYNQGLVPKGVIRVNNWTEAKEIINQFYN</sequence>
<name>A0ABT9ZT63_9BACI</name>